<dbReference type="Proteomes" id="UP000299102">
    <property type="component" value="Unassembled WGS sequence"/>
</dbReference>
<feature type="compositionally biased region" description="Low complexity" evidence="1">
    <location>
        <begin position="170"/>
        <end position="180"/>
    </location>
</feature>
<feature type="region of interest" description="Disordered" evidence="1">
    <location>
        <begin position="112"/>
        <end position="192"/>
    </location>
</feature>
<evidence type="ECO:0000313" key="2">
    <source>
        <dbReference type="EMBL" id="GBP53713.1"/>
    </source>
</evidence>
<comment type="caution">
    <text evidence="2">The sequence shown here is derived from an EMBL/GenBank/DDBJ whole genome shotgun (WGS) entry which is preliminary data.</text>
</comment>
<proteinExistence type="predicted"/>
<organism evidence="2 3">
    <name type="scientific">Eumeta variegata</name>
    <name type="common">Bagworm moth</name>
    <name type="synonym">Eumeta japonica</name>
    <dbReference type="NCBI Taxonomy" id="151549"/>
    <lineage>
        <taxon>Eukaryota</taxon>
        <taxon>Metazoa</taxon>
        <taxon>Ecdysozoa</taxon>
        <taxon>Arthropoda</taxon>
        <taxon>Hexapoda</taxon>
        <taxon>Insecta</taxon>
        <taxon>Pterygota</taxon>
        <taxon>Neoptera</taxon>
        <taxon>Endopterygota</taxon>
        <taxon>Lepidoptera</taxon>
        <taxon>Glossata</taxon>
        <taxon>Ditrysia</taxon>
        <taxon>Tineoidea</taxon>
        <taxon>Psychidae</taxon>
        <taxon>Oiketicinae</taxon>
        <taxon>Eumeta</taxon>
    </lineage>
</organism>
<evidence type="ECO:0000256" key="1">
    <source>
        <dbReference type="SAM" id="MobiDB-lite"/>
    </source>
</evidence>
<dbReference type="AlphaFoldDB" id="A0A4C1WRY2"/>
<reference evidence="2 3" key="1">
    <citation type="journal article" date="2019" name="Commun. Biol.">
        <title>The bagworm genome reveals a unique fibroin gene that provides high tensile strength.</title>
        <authorList>
            <person name="Kono N."/>
            <person name="Nakamura H."/>
            <person name="Ohtoshi R."/>
            <person name="Tomita M."/>
            <person name="Numata K."/>
            <person name="Arakawa K."/>
        </authorList>
    </citation>
    <scope>NUCLEOTIDE SEQUENCE [LARGE SCALE GENOMIC DNA]</scope>
</reference>
<feature type="compositionally biased region" description="Basic and acidic residues" evidence="1">
    <location>
        <begin position="182"/>
        <end position="192"/>
    </location>
</feature>
<keyword evidence="3" id="KW-1185">Reference proteome</keyword>
<accession>A0A4C1WRY2</accession>
<gene>
    <name evidence="2" type="ORF">EVAR_39867_1</name>
</gene>
<sequence>MANHVSDATATLLPHDSGAGPSVFPLRRLRRGSRPLNARAPLSASDLNRSEADHSVCRFIFNSPPCVNDSVQNIYLTHEIWALVKLVSFGKGPSARAAPRAPRGPQAELRIRDKRDTTPTKQFLTFDHEPCGKNKFSRLRSDSSSSYTSSSTRSPSLQHRWRKILRKDTVSVSDSSTNSRVRPRERQCQSMA</sequence>
<protein>
    <submittedName>
        <fullName evidence="2">Uncharacterized protein</fullName>
    </submittedName>
</protein>
<feature type="compositionally biased region" description="Low complexity" evidence="1">
    <location>
        <begin position="142"/>
        <end position="156"/>
    </location>
</feature>
<evidence type="ECO:0000313" key="3">
    <source>
        <dbReference type="Proteomes" id="UP000299102"/>
    </source>
</evidence>
<dbReference type="EMBL" id="BGZK01000632">
    <property type="protein sequence ID" value="GBP53713.1"/>
    <property type="molecule type" value="Genomic_DNA"/>
</dbReference>
<name>A0A4C1WRY2_EUMVA</name>